<dbReference type="PANTHER" id="PTHR11178:SF39">
    <property type="entry name" value="NIFU-LIKE PROTEIN 2, CHLOROPLASTIC"/>
    <property type="match status" value="1"/>
</dbReference>
<keyword evidence="2" id="KW-1185">Reference proteome</keyword>
<sequence length="130" mass="14206">AVTAPDSVVELPLTAEKVEVVLDEIRPCNKYEMRIKHCLMEIFPQVVAMEPKAGEETGLELNEENIEKVLQEIPAYIVGEPSESLELVAIEEPIGIIQFTGSAAAVTTVGVSVTWKLREKIPSIAAVHIL</sequence>
<accession>A0A6A4KVG9</accession>
<dbReference type="AlphaFoldDB" id="A0A6A4KVG9"/>
<proteinExistence type="predicted"/>
<evidence type="ECO:0000313" key="2">
    <source>
        <dbReference type="Proteomes" id="UP000428333"/>
    </source>
</evidence>
<dbReference type="GO" id="GO:0005739">
    <property type="term" value="C:mitochondrion"/>
    <property type="evidence" value="ECO:0007669"/>
    <property type="project" value="TreeGrafter"/>
</dbReference>
<name>A0A6A4KVG9_9ERIC</name>
<dbReference type="Proteomes" id="UP000428333">
    <property type="component" value="Linkage Group LG11"/>
</dbReference>
<reference evidence="1 2" key="1">
    <citation type="journal article" date="2019" name="Genome Biol. Evol.">
        <title>The Rhododendron genome and chromosomal organization provide insight into shared whole-genome duplications across the heath family (Ericaceae).</title>
        <authorList>
            <person name="Soza V.L."/>
            <person name="Lindsley D."/>
            <person name="Waalkes A."/>
            <person name="Ramage E."/>
            <person name="Patwardhan R.P."/>
            <person name="Burton J.N."/>
            <person name="Adey A."/>
            <person name="Kumar A."/>
            <person name="Qiu R."/>
            <person name="Shendure J."/>
            <person name="Hall B."/>
        </authorList>
    </citation>
    <scope>NUCLEOTIDE SEQUENCE [LARGE SCALE GENOMIC DNA]</scope>
    <source>
        <strain evidence="1">RSF 1966-606</strain>
    </source>
</reference>
<comment type="caution">
    <text evidence="1">The sequence shown here is derived from an EMBL/GenBank/DDBJ whole genome shotgun (WGS) entry which is preliminary data.</text>
</comment>
<evidence type="ECO:0008006" key="3">
    <source>
        <dbReference type="Google" id="ProtNLM"/>
    </source>
</evidence>
<dbReference type="OrthoDB" id="1723054at2759"/>
<dbReference type="InterPro" id="IPR034904">
    <property type="entry name" value="FSCA_dom_sf"/>
</dbReference>
<dbReference type="PANTHER" id="PTHR11178">
    <property type="entry name" value="IRON-SULFUR CLUSTER SCAFFOLD PROTEIN NFU-RELATED"/>
    <property type="match status" value="1"/>
</dbReference>
<organism evidence="1 2">
    <name type="scientific">Rhododendron williamsianum</name>
    <dbReference type="NCBI Taxonomy" id="262921"/>
    <lineage>
        <taxon>Eukaryota</taxon>
        <taxon>Viridiplantae</taxon>
        <taxon>Streptophyta</taxon>
        <taxon>Embryophyta</taxon>
        <taxon>Tracheophyta</taxon>
        <taxon>Spermatophyta</taxon>
        <taxon>Magnoliopsida</taxon>
        <taxon>eudicotyledons</taxon>
        <taxon>Gunneridae</taxon>
        <taxon>Pentapetalae</taxon>
        <taxon>asterids</taxon>
        <taxon>Ericales</taxon>
        <taxon>Ericaceae</taxon>
        <taxon>Ericoideae</taxon>
        <taxon>Rhodoreae</taxon>
        <taxon>Rhododendron</taxon>
    </lineage>
</organism>
<dbReference type="GO" id="GO:0009570">
    <property type="term" value="C:chloroplast stroma"/>
    <property type="evidence" value="ECO:0007669"/>
    <property type="project" value="TreeGrafter"/>
</dbReference>
<protein>
    <recommendedName>
        <fullName evidence="3">NIF system FeS cluster assembly NifU C-terminal domain-containing protein</fullName>
    </recommendedName>
</protein>
<dbReference type="Gene3D" id="3.30.300.130">
    <property type="entry name" value="Fe-S cluster assembly (FSCA)"/>
    <property type="match status" value="1"/>
</dbReference>
<dbReference type="SUPFAM" id="SSF117916">
    <property type="entry name" value="Fe-S cluster assembly (FSCA) domain-like"/>
    <property type="match status" value="1"/>
</dbReference>
<dbReference type="EMBL" id="QEFC01003188">
    <property type="protein sequence ID" value="KAE9449242.1"/>
    <property type="molecule type" value="Genomic_DNA"/>
</dbReference>
<feature type="non-terminal residue" evidence="1">
    <location>
        <position position="1"/>
    </location>
</feature>
<gene>
    <name evidence="1" type="ORF">C3L33_18859</name>
</gene>
<evidence type="ECO:0000313" key="1">
    <source>
        <dbReference type="EMBL" id="KAE9449242.1"/>
    </source>
</evidence>